<gene>
    <name evidence="2" type="ORF">FSB_LOCUS29527</name>
</gene>
<accession>A0A2N9GQ11</accession>
<evidence type="ECO:0000313" key="2">
    <source>
        <dbReference type="EMBL" id="SPD01645.1"/>
    </source>
</evidence>
<reference evidence="2" key="1">
    <citation type="submission" date="2018-02" db="EMBL/GenBank/DDBJ databases">
        <authorList>
            <person name="Cohen D.B."/>
            <person name="Kent A.D."/>
        </authorList>
    </citation>
    <scope>NUCLEOTIDE SEQUENCE</scope>
</reference>
<proteinExistence type="predicted"/>
<dbReference type="EMBL" id="OIVN01002223">
    <property type="protein sequence ID" value="SPD01645.1"/>
    <property type="molecule type" value="Genomic_DNA"/>
</dbReference>
<protein>
    <submittedName>
        <fullName evidence="2">Uncharacterized protein</fullName>
    </submittedName>
</protein>
<organism evidence="2">
    <name type="scientific">Fagus sylvatica</name>
    <name type="common">Beechnut</name>
    <dbReference type="NCBI Taxonomy" id="28930"/>
    <lineage>
        <taxon>Eukaryota</taxon>
        <taxon>Viridiplantae</taxon>
        <taxon>Streptophyta</taxon>
        <taxon>Embryophyta</taxon>
        <taxon>Tracheophyta</taxon>
        <taxon>Spermatophyta</taxon>
        <taxon>Magnoliopsida</taxon>
        <taxon>eudicotyledons</taxon>
        <taxon>Gunneridae</taxon>
        <taxon>Pentapetalae</taxon>
        <taxon>rosids</taxon>
        <taxon>fabids</taxon>
        <taxon>Fagales</taxon>
        <taxon>Fagaceae</taxon>
        <taxon>Fagus</taxon>
    </lineage>
</organism>
<evidence type="ECO:0000256" key="1">
    <source>
        <dbReference type="SAM" id="MobiDB-lite"/>
    </source>
</evidence>
<feature type="region of interest" description="Disordered" evidence="1">
    <location>
        <begin position="88"/>
        <end position="118"/>
    </location>
</feature>
<name>A0A2N9GQ11_FAGSY</name>
<dbReference type="AlphaFoldDB" id="A0A2N9GQ11"/>
<sequence>MSLKAPLRLRSSRLTHFTHLCSLSSHSLLSTLFLTVPSHPQHPEPPRFLSRLARALPTPSHLAFSLTDLSARTKATVTVAPKPPRFLSHGSLCSHRSHHHRRTEATVAPKPPQRTAEHPCTDLYLTDQILI</sequence>